<proteinExistence type="predicted"/>
<evidence type="ECO:0000313" key="1">
    <source>
        <dbReference type="EMBL" id="KAF6405084.1"/>
    </source>
</evidence>
<evidence type="ECO:0000313" key="2">
    <source>
        <dbReference type="Proteomes" id="UP000593571"/>
    </source>
</evidence>
<organism evidence="1 2">
    <name type="scientific">Rousettus aegyptiacus</name>
    <name type="common">Egyptian fruit bat</name>
    <name type="synonym">Pteropus aegyptiacus</name>
    <dbReference type="NCBI Taxonomy" id="9407"/>
    <lineage>
        <taxon>Eukaryota</taxon>
        <taxon>Metazoa</taxon>
        <taxon>Chordata</taxon>
        <taxon>Craniata</taxon>
        <taxon>Vertebrata</taxon>
        <taxon>Euteleostomi</taxon>
        <taxon>Mammalia</taxon>
        <taxon>Eutheria</taxon>
        <taxon>Laurasiatheria</taxon>
        <taxon>Chiroptera</taxon>
        <taxon>Yinpterochiroptera</taxon>
        <taxon>Pteropodoidea</taxon>
        <taxon>Pteropodidae</taxon>
        <taxon>Rousettinae</taxon>
        <taxon>Rousettus</taxon>
    </lineage>
</organism>
<keyword evidence="2" id="KW-1185">Reference proteome</keyword>
<name>A0A7J8C2K2_ROUAE</name>
<dbReference type="AlphaFoldDB" id="A0A7J8C2K2"/>
<protein>
    <submittedName>
        <fullName evidence="1">Uncharacterized protein</fullName>
    </submittedName>
</protein>
<gene>
    <name evidence="1" type="ORF">HJG63_009395</name>
</gene>
<dbReference type="Proteomes" id="UP000593571">
    <property type="component" value="Unassembled WGS sequence"/>
</dbReference>
<comment type="caution">
    <text evidence="1">The sequence shown here is derived from an EMBL/GenBank/DDBJ whole genome shotgun (WGS) entry which is preliminary data.</text>
</comment>
<accession>A0A7J8C2K2</accession>
<sequence length="176" mass="19853">MCLLLYRRSNLQRVLECAQKSFFFIFIANPTRWAPCLRGSEGTSKAVQKYAQLASRPHSWFPPDCIVVGRRELSFPRAVDWTWLCTRWLGRTSAPAPAVPRALHRASASANLLSRAWSLRLENRLCGVLLDPCLGPSSLPSVLEEVREELLMPSEQGFLNLNELVTRLGTVSNCRI</sequence>
<reference evidence="1 2" key="1">
    <citation type="journal article" date="2020" name="Nature">
        <title>Six reference-quality genomes reveal evolution of bat adaptations.</title>
        <authorList>
            <person name="Jebb D."/>
            <person name="Huang Z."/>
            <person name="Pippel M."/>
            <person name="Hughes G.M."/>
            <person name="Lavrichenko K."/>
            <person name="Devanna P."/>
            <person name="Winkler S."/>
            <person name="Jermiin L.S."/>
            <person name="Skirmuntt E.C."/>
            <person name="Katzourakis A."/>
            <person name="Burkitt-Gray L."/>
            <person name="Ray D.A."/>
            <person name="Sullivan K.A.M."/>
            <person name="Roscito J.G."/>
            <person name="Kirilenko B.M."/>
            <person name="Davalos L.M."/>
            <person name="Corthals A.P."/>
            <person name="Power M.L."/>
            <person name="Jones G."/>
            <person name="Ransome R.D."/>
            <person name="Dechmann D.K.N."/>
            <person name="Locatelli A.G."/>
            <person name="Puechmaille S.J."/>
            <person name="Fedrigo O."/>
            <person name="Jarvis E.D."/>
            <person name="Hiller M."/>
            <person name="Vernes S.C."/>
            <person name="Myers E.W."/>
            <person name="Teeling E.C."/>
        </authorList>
    </citation>
    <scope>NUCLEOTIDE SEQUENCE [LARGE SCALE GENOMIC DNA]</scope>
    <source>
        <strain evidence="1">MRouAeg1</strain>
        <tissue evidence="1">Muscle</tissue>
    </source>
</reference>
<dbReference type="EMBL" id="JACASE010000015">
    <property type="protein sequence ID" value="KAF6405084.1"/>
    <property type="molecule type" value="Genomic_DNA"/>
</dbReference>